<dbReference type="SUPFAM" id="SSF103481">
    <property type="entry name" value="Multidrug resistance efflux transporter EmrE"/>
    <property type="match status" value="2"/>
</dbReference>
<feature type="transmembrane region" description="Helical" evidence="6">
    <location>
        <begin position="156"/>
        <end position="174"/>
    </location>
</feature>
<evidence type="ECO:0000259" key="7">
    <source>
        <dbReference type="Pfam" id="PF00892"/>
    </source>
</evidence>
<feature type="domain" description="EamA" evidence="7">
    <location>
        <begin position="155"/>
        <end position="286"/>
    </location>
</feature>
<comment type="caution">
    <text evidence="8">The sequence shown here is derived from an EMBL/GenBank/DDBJ whole genome shotgun (WGS) entry which is preliminary data.</text>
</comment>
<keyword evidence="4 6" id="KW-1133">Transmembrane helix</keyword>
<feature type="transmembrane region" description="Helical" evidence="6">
    <location>
        <begin position="99"/>
        <end position="119"/>
    </location>
</feature>
<dbReference type="InterPro" id="IPR050638">
    <property type="entry name" value="AA-Vitamin_Transporters"/>
</dbReference>
<proteinExistence type="inferred from homology"/>
<protein>
    <submittedName>
        <fullName evidence="8">DMT family transporter</fullName>
    </submittedName>
</protein>
<organism evidence="8 9">
    <name type="scientific">Lacihabitans lacunae</name>
    <dbReference type="NCBI Taxonomy" id="1028214"/>
    <lineage>
        <taxon>Bacteria</taxon>
        <taxon>Pseudomonadati</taxon>
        <taxon>Bacteroidota</taxon>
        <taxon>Cytophagia</taxon>
        <taxon>Cytophagales</taxon>
        <taxon>Leadbetterellaceae</taxon>
        <taxon>Lacihabitans</taxon>
    </lineage>
</organism>
<sequence length="290" mass="32760">MLKKITPSGQFIILGIVFAMFWSSASVAAKIGVRTMEPLMLFQFRFFLAGILLLTYSFFFEKWRMPNRTEFKALAIFGFLNITLYLSLFVLAIKEVAAGIGSLSVSLGPLLMSIIGGLVLGKKIKFTHVLGLFLGLLGVFFAVWPLLQNSFATVRGLIYLLISMMSYSVAAIYFSEKTWTLPRFAINGWQVLIGGIFMLPFTLYLKEKPIEITLTSFFSILWLVIPVSVLSVNLWLRLLKIDSLKASFFLFLSPIFGFIFSSFILNEPFTWHTLLGLVFVLFGLFLGQKK</sequence>
<accession>A0ABV7YWD7</accession>
<dbReference type="InterPro" id="IPR000620">
    <property type="entry name" value="EamA_dom"/>
</dbReference>
<dbReference type="InterPro" id="IPR037185">
    <property type="entry name" value="EmrE-like"/>
</dbReference>
<evidence type="ECO:0000256" key="2">
    <source>
        <dbReference type="ARBA" id="ARBA00007362"/>
    </source>
</evidence>
<keyword evidence="9" id="KW-1185">Reference proteome</keyword>
<evidence type="ECO:0000313" key="8">
    <source>
        <dbReference type="EMBL" id="MFC3810625.1"/>
    </source>
</evidence>
<dbReference type="Proteomes" id="UP001595616">
    <property type="component" value="Unassembled WGS sequence"/>
</dbReference>
<dbReference type="Pfam" id="PF00892">
    <property type="entry name" value="EamA"/>
    <property type="match status" value="2"/>
</dbReference>
<name>A0ABV7YWD7_9BACT</name>
<evidence type="ECO:0000256" key="3">
    <source>
        <dbReference type="ARBA" id="ARBA00022692"/>
    </source>
</evidence>
<evidence type="ECO:0000256" key="1">
    <source>
        <dbReference type="ARBA" id="ARBA00004141"/>
    </source>
</evidence>
<keyword evidence="5 6" id="KW-0472">Membrane</keyword>
<feature type="transmembrane region" description="Helical" evidence="6">
    <location>
        <begin position="186"/>
        <end position="205"/>
    </location>
</feature>
<feature type="domain" description="EamA" evidence="7">
    <location>
        <begin position="12"/>
        <end position="143"/>
    </location>
</feature>
<reference evidence="9" key="1">
    <citation type="journal article" date="2019" name="Int. J. Syst. Evol. Microbiol.">
        <title>The Global Catalogue of Microorganisms (GCM) 10K type strain sequencing project: providing services to taxonomists for standard genome sequencing and annotation.</title>
        <authorList>
            <consortium name="The Broad Institute Genomics Platform"/>
            <consortium name="The Broad Institute Genome Sequencing Center for Infectious Disease"/>
            <person name="Wu L."/>
            <person name="Ma J."/>
        </authorList>
    </citation>
    <scope>NUCLEOTIDE SEQUENCE [LARGE SCALE GENOMIC DNA]</scope>
    <source>
        <strain evidence="9">CECT 7956</strain>
    </source>
</reference>
<dbReference type="RefSeq" id="WP_379836895.1">
    <property type="nucleotide sequence ID" value="NZ_JBHRYQ010000001.1"/>
</dbReference>
<comment type="subcellular location">
    <subcellularLocation>
        <location evidence="1">Membrane</location>
        <topology evidence="1">Multi-pass membrane protein</topology>
    </subcellularLocation>
</comment>
<feature type="transmembrane region" description="Helical" evidence="6">
    <location>
        <begin position="71"/>
        <end position="93"/>
    </location>
</feature>
<feature type="transmembrane region" description="Helical" evidence="6">
    <location>
        <begin position="248"/>
        <end position="265"/>
    </location>
</feature>
<feature type="transmembrane region" description="Helical" evidence="6">
    <location>
        <begin position="217"/>
        <end position="236"/>
    </location>
</feature>
<feature type="transmembrane region" description="Helical" evidence="6">
    <location>
        <begin position="39"/>
        <end position="59"/>
    </location>
</feature>
<gene>
    <name evidence="8" type="ORF">ACFOOI_08170</name>
</gene>
<evidence type="ECO:0000256" key="4">
    <source>
        <dbReference type="ARBA" id="ARBA00022989"/>
    </source>
</evidence>
<keyword evidence="3 6" id="KW-0812">Transmembrane</keyword>
<evidence type="ECO:0000256" key="6">
    <source>
        <dbReference type="SAM" id="Phobius"/>
    </source>
</evidence>
<dbReference type="PANTHER" id="PTHR32322:SF2">
    <property type="entry name" value="EAMA DOMAIN-CONTAINING PROTEIN"/>
    <property type="match status" value="1"/>
</dbReference>
<feature type="transmembrane region" description="Helical" evidence="6">
    <location>
        <begin position="126"/>
        <end position="144"/>
    </location>
</feature>
<evidence type="ECO:0000313" key="9">
    <source>
        <dbReference type="Proteomes" id="UP001595616"/>
    </source>
</evidence>
<dbReference type="PANTHER" id="PTHR32322">
    <property type="entry name" value="INNER MEMBRANE TRANSPORTER"/>
    <property type="match status" value="1"/>
</dbReference>
<dbReference type="EMBL" id="JBHRYQ010000001">
    <property type="protein sequence ID" value="MFC3810625.1"/>
    <property type="molecule type" value="Genomic_DNA"/>
</dbReference>
<feature type="transmembrane region" description="Helical" evidence="6">
    <location>
        <begin position="271"/>
        <end position="287"/>
    </location>
</feature>
<comment type="similarity">
    <text evidence="2">Belongs to the EamA transporter family.</text>
</comment>
<evidence type="ECO:0000256" key="5">
    <source>
        <dbReference type="ARBA" id="ARBA00023136"/>
    </source>
</evidence>